<gene>
    <name evidence="1" type="ordered locus">Acid_7499</name>
</gene>
<accession>Q01PL3</accession>
<dbReference type="AlphaFoldDB" id="Q01PL3"/>
<reference evidence="1" key="1">
    <citation type="submission" date="2006-10" db="EMBL/GenBank/DDBJ databases">
        <title>Complete sequence of Solibacter usitatus Ellin6076.</title>
        <authorList>
            <consortium name="US DOE Joint Genome Institute"/>
            <person name="Copeland A."/>
            <person name="Lucas S."/>
            <person name="Lapidus A."/>
            <person name="Barry K."/>
            <person name="Detter J.C."/>
            <person name="Glavina del Rio T."/>
            <person name="Hammon N."/>
            <person name="Israni S."/>
            <person name="Dalin E."/>
            <person name="Tice H."/>
            <person name="Pitluck S."/>
            <person name="Thompson L.S."/>
            <person name="Brettin T."/>
            <person name="Bruce D."/>
            <person name="Han C."/>
            <person name="Tapia R."/>
            <person name="Gilna P."/>
            <person name="Schmutz J."/>
            <person name="Larimer F."/>
            <person name="Land M."/>
            <person name="Hauser L."/>
            <person name="Kyrpides N."/>
            <person name="Mikhailova N."/>
            <person name="Janssen P.H."/>
            <person name="Kuske C.R."/>
            <person name="Richardson P."/>
        </authorList>
    </citation>
    <scope>NUCLEOTIDE SEQUENCE</scope>
    <source>
        <strain evidence="1">Ellin6076</strain>
    </source>
</reference>
<dbReference type="InParanoid" id="Q01PL3"/>
<evidence type="ECO:0008006" key="2">
    <source>
        <dbReference type="Google" id="ProtNLM"/>
    </source>
</evidence>
<dbReference type="STRING" id="234267.Acid_7499"/>
<dbReference type="OrthoDB" id="35535at57723"/>
<dbReference type="EMBL" id="CP000473">
    <property type="protein sequence ID" value="ABJ88407.1"/>
    <property type="molecule type" value="Genomic_DNA"/>
</dbReference>
<dbReference type="KEGG" id="sus:Acid_7499"/>
<organism evidence="1">
    <name type="scientific">Solibacter usitatus (strain Ellin6076)</name>
    <dbReference type="NCBI Taxonomy" id="234267"/>
    <lineage>
        <taxon>Bacteria</taxon>
        <taxon>Pseudomonadati</taxon>
        <taxon>Acidobacteriota</taxon>
        <taxon>Terriglobia</taxon>
        <taxon>Bryobacterales</taxon>
        <taxon>Solibacteraceae</taxon>
        <taxon>Candidatus Solibacter</taxon>
    </lineage>
</organism>
<proteinExistence type="predicted"/>
<name>Q01PL3_SOLUE</name>
<evidence type="ECO:0000313" key="1">
    <source>
        <dbReference type="EMBL" id="ABJ88407.1"/>
    </source>
</evidence>
<sequence length="130" mass="14079">MPELREAIEGHLTACEWCRMEFVRLQAEPKEEEAQAEPDTEGLANLLSHLRSWESGLPAPELRGITIRSRAAQELGVYLGGDAAQSVLGPVSDDAGNLIPTIQPLLGRFLGRKAASLLSSHIVDVAVVRL</sequence>
<dbReference type="HOGENOM" id="CLU_1936737_0_0_0"/>
<protein>
    <recommendedName>
        <fullName evidence="2">Zinc-finger domain-containing protein</fullName>
    </recommendedName>
</protein>